<sequence length="110" mass="12097">MSKAETGGTAYPMQDPQAIHAYAAARIEGITDPAERDRLYTLARAEAVTGMTLRDRFAVDAMRIHLAEHLHAAASKELDLEPGWRDFVADNAYLMADAMLRARSGEVQHG</sequence>
<protein>
    <submittedName>
        <fullName evidence="1">Uncharacterized protein</fullName>
    </submittedName>
</protein>
<evidence type="ECO:0000313" key="1">
    <source>
        <dbReference type="EMBL" id="VFR80949.1"/>
    </source>
</evidence>
<gene>
    <name evidence="1" type="ORF">RAN3_2493</name>
</gene>
<accession>A0A484U4R0</accession>
<proteinExistence type="predicted"/>
<name>A0A484U4R0_9ZZZZ</name>
<dbReference type="AlphaFoldDB" id="A0A484U4R0"/>
<dbReference type="EMBL" id="CAADIO010000004">
    <property type="protein sequence ID" value="VFR80949.1"/>
    <property type="molecule type" value="Genomic_DNA"/>
</dbReference>
<organism evidence="1">
    <name type="scientific">plant metagenome</name>
    <dbReference type="NCBI Taxonomy" id="1297885"/>
    <lineage>
        <taxon>unclassified sequences</taxon>
        <taxon>metagenomes</taxon>
        <taxon>organismal metagenomes</taxon>
    </lineage>
</organism>
<reference evidence="1" key="1">
    <citation type="submission" date="2019-03" db="EMBL/GenBank/DDBJ databases">
        <authorList>
            <person name="Danneels B."/>
        </authorList>
    </citation>
    <scope>NUCLEOTIDE SEQUENCE</scope>
</reference>